<gene>
    <name evidence="2" type="ORF">S12H4_60194</name>
</gene>
<proteinExistence type="predicted"/>
<organism evidence="2">
    <name type="scientific">marine sediment metagenome</name>
    <dbReference type="NCBI Taxonomy" id="412755"/>
    <lineage>
        <taxon>unclassified sequences</taxon>
        <taxon>metagenomes</taxon>
        <taxon>ecological metagenomes</taxon>
    </lineage>
</organism>
<protein>
    <recommendedName>
        <fullName evidence="1">PKD-like domain-containing protein</fullName>
    </recommendedName>
</protein>
<feature type="domain" description="PKD-like" evidence="1">
    <location>
        <begin position="15"/>
        <end position="60"/>
    </location>
</feature>
<name>X1VUB4_9ZZZZ</name>
<reference evidence="2" key="1">
    <citation type="journal article" date="2014" name="Front. Microbiol.">
        <title>High frequency of phylogenetically diverse reductive dehalogenase-homologous genes in deep subseafloor sedimentary metagenomes.</title>
        <authorList>
            <person name="Kawai M."/>
            <person name="Futagami T."/>
            <person name="Toyoda A."/>
            <person name="Takaki Y."/>
            <person name="Nishi S."/>
            <person name="Hori S."/>
            <person name="Arai W."/>
            <person name="Tsubouchi T."/>
            <person name="Morono Y."/>
            <person name="Uchiyama I."/>
            <person name="Ito T."/>
            <person name="Fujiyama A."/>
            <person name="Inagaki F."/>
            <person name="Takami H."/>
        </authorList>
    </citation>
    <scope>NUCLEOTIDE SEQUENCE</scope>
    <source>
        <strain evidence="2">Expedition CK06-06</strain>
    </source>
</reference>
<comment type="caution">
    <text evidence="2">The sequence shown here is derived from an EMBL/GenBank/DDBJ whole genome shotgun (WGS) entry which is preliminary data.</text>
</comment>
<feature type="non-terminal residue" evidence="2">
    <location>
        <position position="142"/>
    </location>
</feature>
<dbReference type="EMBL" id="BARW01039549">
    <property type="protein sequence ID" value="GAJ21186.1"/>
    <property type="molecule type" value="Genomic_DNA"/>
</dbReference>
<dbReference type="InterPro" id="IPR045828">
    <property type="entry name" value="PKD_Bacteroidetes"/>
</dbReference>
<accession>X1VUB4</accession>
<dbReference type="Pfam" id="PF19406">
    <property type="entry name" value="PKD_5"/>
    <property type="match status" value="1"/>
</dbReference>
<feature type="non-terminal residue" evidence="2">
    <location>
        <position position="1"/>
    </location>
</feature>
<dbReference type="AlphaFoldDB" id="X1VUB4"/>
<evidence type="ECO:0000259" key="1">
    <source>
        <dbReference type="Pfam" id="PF19406"/>
    </source>
</evidence>
<evidence type="ECO:0000313" key="2">
    <source>
        <dbReference type="EMBL" id="GAJ21186.1"/>
    </source>
</evidence>
<sequence length="142" mass="13878">TPDIGNASTGNSQPANVIAGDKFTNTTSGVLTVVYDIVPVSADGCKGDMVQITLTVNPEPVLSPSLNKPVCSDVASGIVLDVAPGSVAAASYNLTGINAAGGLVAGAGNATTGNGLSANVISSDAFTNTTGSPLTVVYDIVP</sequence>